<evidence type="ECO:0000259" key="7">
    <source>
        <dbReference type="PROSITE" id="PS50059"/>
    </source>
</evidence>
<dbReference type="SUPFAM" id="SSF109998">
    <property type="entry name" value="Triger factor/SurA peptide-binding domain-like"/>
    <property type="match status" value="1"/>
</dbReference>
<evidence type="ECO:0000256" key="6">
    <source>
        <dbReference type="SAM" id="Phobius"/>
    </source>
</evidence>
<dbReference type="Pfam" id="PF05698">
    <property type="entry name" value="Trigger_C"/>
    <property type="match status" value="1"/>
</dbReference>
<keyword evidence="3 5" id="KW-0697">Rotamase</keyword>
<dbReference type="EC" id="5.2.1.8" evidence="2 5"/>
<keyword evidence="6" id="KW-0472">Membrane</keyword>
<reference evidence="9 11" key="3">
    <citation type="submission" date="2018-08" db="EMBL/GenBank/DDBJ databases">
        <title>A genome reference for cultivated species of the human gut microbiota.</title>
        <authorList>
            <person name="Zou Y."/>
            <person name="Xue W."/>
            <person name="Luo G."/>
        </authorList>
    </citation>
    <scope>NUCLEOTIDE SEQUENCE [LARGE SCALE GENOMIC DNA]</scope>
    <source>
        <strain evidence="9 11">TM10-3</strain>
    </source>
</reference>
<dbReference type="InterPro" id="IPR008880">
    <property type="entry name" value="Trigger_fac_C"/>
</dbReference>
<dbReference type="SUPFAM" id="SSF54534">
    <property type="entry name" value="FKBP-like"/>
    <property type="match status" value="1"/>
</dbReference>
<gene>
    <name evidence="9" type="ORF">DXD95_05700</name>
    <name evidence="8" type="ORF">T1815_08181</name>
</gene>
<protein>
    <recommendedName>
        <fullName evidence="2 5">peptidylprolyl isomerase</fullName>
        <ecNumber evidence="2 5">5.2.1.8</ecNumber>
    </recommendedName>
</protein>
<dbReference type="GO" id="GO:0015031">
    <property type="term" value="P:protein transport"/>
    <property type="evidence" value="ECO:0007669"/>
    <property type="project" value="InterPro"/>
</dbReference>
<keyword evidence="6" id="KW-0812">Transmembrane</keyword>
<evidence type="ECO:0000256" key="4">
    <source>
        <dbReference type="ARBA" id="ARBA00023235"/>
    </source>
</evidence>
<dbReference type="Gene3D" id="3.10.50.40">
    <property type="match status" value="1"/>
</dbReference>
<keyword evidence="10" id="KW-1185">Reference proteome</keyword>
<dbReference type="Gene3D" id="1.10.3120.10">
    <property type="entry name" value="Trigger factor, C-terminal domain"/>
    <property type="match status" value="1"/>
</dbReference>
<dbReference type="RefSeq" id="WP_055061224.1">
    <property type="nucleotide sequence ID" value="NZ_CVRQ01000010.1"/>
</dbReference>
<dbReference type="PROSITE" id="PS50059">
    <property type="entry name" value="FKBP_PPIASE"/>
    <property type="match status" value="1"/>
</dbReference>
<dbReference type="InterPro" id="IPR001179">
    <property type="entry name" value="PPIase_FKBP_dom"/>
</dbReference>
<dbReference type="InterPro" id="IPR037041">
    <property type="entry name" value="Trigger_fac_C_sf"/>
</dbReference>
<accession>A0A0M6WF60</accession>
<dbReference type="EMBL" id="CVRQ01000010">
    <property type="protein sequence ID" value="CRL34349.1"/>
    <property type="molecule type" value="Genomic_DNA"/>
</dbReference>
<reference evidence="10" key="2">
    <citation type="submission" date="2015-05" db="EMBL/GenBank/DDBJ databases">
        <authorList>
            <consortium name="Pathogen Informatics"/>
        </authorList>
    </citation>
    <scope>NUCLEOTIDE SEQUENCE [LARGE SCALE GENOMIC DNA]</scope>
    <source>
        <strain evidence="10">T1-815</strain>
    </source>
</reference>
<proteinExistence type="predicted"/>
<evidence type="ECO:0000313" key="10">
    <source>
        <dbReference type="Proteomes" id="UP000049472"/>
    </source>
</evidence>
<dbReference type="Pfam" id="PF00254">
    <property type="entry name" value="FKBP_C"/>
    <property type="match status" value="1"/>
</dbReference>
<organism evidence="8 10">
    <name type="scientific">Agathobacter rectalis</name>
    <dbReference type="NCBI Taxonomy" id="39491"/>
    <lineage>
        <taxon>Bacteria</taxon>
        <taxon>Bacillati</taxon>
        <taxon>Bacillota</taxon>
        <taxon>Clostridia</taxon>
        <taxon>Lachnospirales</taxon>
        <taxon>Lachnospiraceae</taxon>
        <taxon>Agathobacter</taxon>
    </lineage>
</organism>
<dbReference type="Proteomes" id="UP000049472">
    <property type="component" value="Unassembled WGS sequence"/>
</dbReference>
<feature type="transmembrane region" description="Helical" evidence="6">
    <location>
        <begin position="12"/>
        <end position="31"/>
    </location>
</feature>
<keyword evidence="4 5" id="KW-0413">Isomerase</keyword>
<evidence type="ECO:0000313" key="11">
    <source>
        <dbReference type="Proteomes" id="UP000260642"/>
    </source>
</evidence>
<comment type="catalytic activity">
    <reaction evidence="1 5">
        <text>[protein]-peptidylproline (omega=180) = [protein]-peptidylproline (omega=0)</text>
        <dbReference type="Rhea" id="RHEA:16237"/>
        <dbReference type="Rhea" id="RHEA-COMP:10747"/>
        <dbReference type="Rhea" id="RHEA-COMP:10748"/>
        <dbReference type="ChEBI" id="CHEBI:83833"/>
        <dbReference type="ChEBI" id="CHEBI:83834"/>
        <dbReference type="EC" id="5.2.1.8"/>
    </reaction>
</comment>
<evidence type="ECO:0000256" key="2">
    <source>
        <dbReference type="ARBA" id="ARBA00013194"/>
    </source>
</evidence>
<evidence type="ECO:0000256" key="1">
    <source>
        <dbReference type="ARBA" id="ARBA00000971"/>
    </source>
</evidence>
<evidence type="ECO:0000313" key="8">
    <source>
        <dbReference type="EMBL" id="CRL34349.1"/>
    </source>
</evidence>
<evidence type="ECO:0000256" key="3">
    <source>
        <dbReference type="ARBA" id="ARBA00023110"/>
    </source>
</evidence>
<dbReference type="Proteomes" id="UP000260642">
    <property type="component" value="Unassembled WGS sequence"/>
</dbReference>
<dbReference type="InterPro" id="IPR046357">
    <property type="entry name" value="PPIase_dom_sf"/>
</dbReference>
<reference evidence="8" key="1">
    <citation type="submission" date="2015-05" db="EMBL/GenBank/DDBJ databases">
        <authorList>
            <person name="Wang D.B."/>
            <person name="Wang M."/>
        </authorList>
    </citation>
    <scope>NUCLEOTIDE SEQUENCE [LARGE SCALE GENOMIC DNA]</scope>
    <source>
        <strain evidence="8">T1-815</strain>
    </source>
</reference>
<keyword evidence="6" id="KW-1133">Transmembrane helix</keyword>
<dbReference type="InterPro" id="IPR027304">
    <property type="entry name" value="Trigger_fact/SurA_dom_sf"/>
</dbReference>
<dbReference type="GO" id="GO:0006457">
    <property type="term" value="P:protein folding"/>
    <property type="evidence" value="ECO:0007669"/>
    <property type="project" value="InterPro"/>
</dbReference>
<evidence type="ECO:0000256" key="5">
    <source>
        <dbReference type="PROSITE-ProRule" id="PRU00277"/>
    </source>
</evidence>
<name>A0A0M6WF60_9FIRM</name>
<sequence length="419" mass="45735">MSEKKNTGKKAVIAVIVIALIVVIIALAVVISNKSKKDGSKSATEAGTEAGSETMRSGQFDIDYAKQVTKLADYSGVAITVSNDYEINDTAKQTYLTNVLQSYGADAYKQVTDRDTVADGDYVKVDYTGYKDGKAFDGGSATDVMLDVTNNSQVGGSSFIDGFTKPIIGAKVGDKVKGDVTFPEDYGNDDLNGQTVTFEYTVKGIYSADPVALADMTDEQVNTVFGKAGVTTNAQLTTQIEKDLKQQLYSAEVDKIKSYMIENSTVEIPDEYLQARLNEYIASFTKENVKDGQTLKKYLKSNYNMTVDQATEKWKENLTDQIKTEFIFGLIAEKENIKMDDDAFNSYVDYIVSASNGQFSKASEVYKYFGSGHKDEGKTYLKNQYLVNKAIDTVTEKANVTFEDGSAAPDTSSGSADAE</sequence>
<feature type="domain" description="PPIase FKBP-type" evidence="7">
    <location>
        <begin position="120"/>
        <end position="187"/>
    </location>
</feature>
<evidence type="ECO:0000313" key="9">
    <source>
        <dbReference type="EMBL" id="RGI69153.1"/>
    </source>
</evidence>
<dbReference type="EMBL" id="QSOB01000006">
    <property type="protein sequence ID" value="RGI69153.1"/>
    <property type="molecule type" value="Genomic_DNA"/>
</dbReference>
<dbReference type="GO" id="GO:0003755">
    <property type="term" value="F:peptidyl-prolyl cis-trans isomerase activity"/>
    <property type="evidence" value="ECO:0007669"/>
    <property type="project" value="UniProtKB-KW"/>
</dbReference>
<dbReference type="AlphaFoldDB" id="A0A0M6WF60"/>